<accession>A0A8H4VHC9</accession>
<dbReference type="AlphaFoldDB" id="A0A8H4VHC9"/>
<dbReference type="EMBL" id="JAACJL010000060">
    <property type="protein sequence ID" value="KAF4609656.1"/>
    <property type="molecule type" value="Genomic_DNA"/>
</dbReference>
<keyword evidence="2" id="KW-1185">Reference proteome</keyword>
<evidence type="ECO:0000313" key="2">
    <source>
        <dbReference type="Proteomes" id="UP000521872"/>
    </source>
</evidence>
<organism evidence="1 2">
    <name type="scientific">Agrocybe pediades</name>
    <dbReference type="NCBI Taxonomy" id="84607"/>
    <lineage>
        <taxon>Eukaryota</taxon>
        <taxon>Fungi</taxon>
        <taxon>Dikarya</taxon>
        <taxon>Basidiomycota</taxon>
        <taxon>Agaricomycotina</taxon>
        <taxon>Agaricomycetes</taxon>
        <taxon>Agaricomycetidae</taxon>
        <taxon>Agaricales</taxon>
        <taxon>Agaricineae</taxon>
        <taxon>Strophariaceae</taxon>
        <taxon>Agrocybe</taxon>
    </lineage>
</organism>
<reference evidence="1 2" key="1">
    <citation type="submission" date="2019-12" db="EMBL/GenBank/DDBJ databases">
        <authorList>
            <person name="Floudas D."/>
            <person name="Bentzer J."/>
            <person name="Ahren D."/>
            <person name="Johansson T."/>
            <person name="Persson P."/>
            <person name="Tunlid A."/>
        </authorList>
    </citation>
    <scope>NUCLEOTIDE SEQUENCE [LARGE SCALE GENOMIC DNA]</scope>
    <source>
        <strain evidence="1 2">CBS 102.39</strain>
    </source>
</reference>
<proteinExistence type="predicted"/>
<gene>
    <name evidence="1" type="ORF">D9613_012001</name>
</gene>
<protein>
    <submittedName>
        <fullName evidence="1">Uncharacterized protein</fullName>
    </submittedName>
</protein>
<comment type="caution">
    <text evidence="1">The sequence shown here is derived from an EMBL/GenBank/DDBJ whole genome shotgun (WGS) entry which is preliminary data.</text>
</comment>
<dbReference type="Proteomes" id="UP000521872">
    <property type="component" value="Unassembled WGS sequence"/>
</dbReference>
<name>A0A8H4VHC9_9AGAR</name>
<sequence length="91" mass="10122">MPPTRRSLLLNLARMKCRIPDTATDEHFSVKNMTYSLSKTSPYILSAEKRSSAPRNFLCFQVDSVAGRDKLVCKVKAGINNSLVLRFTGSA</sequence>
<evidence type="ECO:0000313" key="1">
    <source>
        <dbReference type="EMBL" id="KAF4609656.1"/>
    </source>
</evidence>